<dbReference type="InterPro" id="IPR015914">
    <property type="entry name" value="PAPs_N"/>
</dbReference>
<name>R4WIN4_RIPPE</name>
<dbReference type="PANTHER" id="PTHR45867">
    <property type="entry name" value="PURPLE ACID PHOSPHATASE"/>
    <property type="match status" value="1"/>
</dbReference>
<dbReference type="Pfam" id="PF14008">
    <property type="entry name" value="Metallophos_C"/>
    <property type="match status" value="1"/>
</dbReference>
<dbReference type="SUPFAM" id="SSF49363">
    <property type="entry name" value="Purple acid phosphatase, N-terminal domain"/>
    <property type="match status" value="1"/>
</dbReference>
<evidence type="ECO:0000259" key="5">
    <source>
        <dbReference type="Pfam" id="PF14008"/>
    </source>
</evidence>
<keyword evidence="2" id="KW-0325">Glycoprotein</keyword>
<evidence type="ECO:0000313" key="7">
    <source>
        <dbReference type="EMBL" id="BAN20525.1"/>
    </source>
</evidence>
<dbReference type="GO" id="GO:0003993">
    <property type="term" value="F:acid phosphatase activity"/>
    <property type="evidence" value="ECO:0007669"/>
    <property type="project" value="UniProtKB-EC"/>
</dbReference>
<dbReference type="AlphaFoldDB" id="R4WIN4"/>
<accession>R4WIN4</accession>
<dbReference type="CDD" id="cd00839">
    <property type="entry name" value="MPP_PAPs"/>
    <property type="match status" value="1"/>
</dbReference>
<dbReference type="EC" id="3.1.3.2" evidence="3"/>
<feature type="domain" description="Purple acid phosphatase N-terminal" evidence="6">
    <location>
        <begin position="26"/>
        <end position="118"/>
    </location>
</feature>
<dbReference type="GO" id="GO:0046872">
    <property type="term" value="F:metal ion binding"/>
    <property type="evidence" value="ECO:0007669"/>
    <property type="project" value="InterPro"/>
</dbReference>
<evidence type="ECO:0000256" key="2">
    <source>
        <dbReference type="ARBA" id="ARBA00023180"/>
    </source>
</evidence>
<dbReference type="InterPro" id="IPR004843">
    <property type="entry name" value="Calcineurin-like_PHP"/>
</dbReference>
<keyword evidence="3" id="KW-0378">Hydrolase</keyword>
<reference evidence="7" key="1">
    <citation type="journal article" date="2013" name="PLoS ONE">
        <title>Gene expression in gut symbiotic organ of stinkbug affected by extracellular bacterial symbiont.</title>
        <authorList>
            <person name="Futahashi R."/>
            <person name="Tanaka K."/>
            <person name="Tanahashi M."/>
            <person name="Nikoh N."/>
            <person name="Kikuchi Y."/>
            <person name="Lee B.L."/>
            <person name="Fukatsu T."/>
        </authorList>
    </citation>
    <scope>NUCLEOTIDE SEQUENCE</scope>
    <source>
        <tissue evidence="7">Midgut</tissue>
    </source>
</reference>
<proteinExistence type="evidence at transcript level"/>
<dbReference type="InterPro" id="IPR029052">
    <property type="entry name" value="Metallo-depent_PP-like"/>
</dbReference>
<feature type="chain" id="PRO_5005145419" description="Purple acid phosphatase" evidence="3">
    <location>
        <begin position="18"/>
        <end position="436"/>
    </location>
</feature>
<dbReference type="InterPro" id="IPR025733">
    <property type="entry name" value="PAPs_C"/>
</dbReference>
<dbReference type="SUPFAM" id="SSF56300">
    <property type="entry name" value="Metallo-dependent phosphatases"/>
    <property type="match status" value="1"/>
</dbReference>
<dbReference type="PANTHER" id="PTHR45867:SF3">
    <property type="entry name" value="ACID PHOSPHATASE TYPE 7"/>
    <property type="match status" value="1"/>
</dbReference>
<dbReference type="InterPro" id="IPR008963">
    <property type="entry name" value="Purple_acid_Pase-like_N"/>
</dbReference>
<organism evidence="7">
    <name type="scientific">Riptortus pedestris</name>
    <name type="common">Bean bug</name>
    <dbReference type="NCBI Taxonomy" id="329032"/>
    <lineage>
        <taxon>Eukaryota</taxon>
        <taxon>Metazoa</taxon>
        <taxon>Ecdysozoa</taxon>
        <taxon>Arthropoda</taxon>
        <taxon>Hexapoda</taxon>
        <taxon>Insecta</taxon>
        <taxon>Pterygota</taxon>
        <taxon>Neoptera</taxon>
        <taxon>Paraneoptera</taxon>
        <taxon>Hemiptera</taxon>
        <taxon>Heteroptera</taxon>
        <taxon>Panheteroptera</taxon>
        <taxon>Pentatomomorpha</taxon>
        <taxon>Coreoidea</taxon>
        <taxon>Alydidae</taxon>
        <taxon>Riptortus</taxon>
    </lineage>
</organism>
<evidence type="ECO:0000259" key="4">
    <source>
        <dbReference type="Pfam" id="PF00149"/>
    </source>
</evidence>
<keyword evidence="1 3" id="KW-0732">Signal</keyword>
<dbReference type="EMBL" id="AK417310">
    <property type="protein sequence ID" value="BAN20525.1"/>
    <property type="molecule type" value="mRNA"/>
</dbReference>
<dbReference type="Pfam" id="PF00149">
    <property type="entry name" value="Metallophos"/>
    <property type="match status" value="1"/>
</dbReference>
<dbReference type="Gene3D" id="2.60.40.380">
    <property type="entry name" value="Purple acid phosphatase-like, N-terminal"/>
    <property type="match status" value="1"/>
</dbReference>
<dbReference type="Gene3D" id="3.60.21.10">
    <property type="match status" value="1"/>
</dbReference>
<evidence type="ECO:0000256" key="1">
    <source>
        <dbReference type="ARBA" id="ARBA00022729"/>
    </source>
</evidence>
<feature type="domain" description="Calcineurin-like phosphoesterase" evidence="4">
    <location>
        <begin position="128"/>
        <end position="335"/>
    </location>
</feature>
<dbReference type="Pfam" id="PF16656">
    <property type="entry name" value="Pur_ac_phosph_N"/>
    <property type="match status" value="1"/>
</dbReference>
<evidence type="ECO:0000259" key="6">
    <source>
        <dbReference type="Pfam" id="PF16656"/>
    </source>
</evidence>
<comment type="catalytic activity">
    <reaction evidence="3">
        <text>a phosphate monoester + H2O = an alcohol + phosphate</text>
        <dbReference type="Rhea" id="RHEA:15017"/>
        <dbReference type="ChEBI" id="CHEBI:15377"/>
        <dbReference type="ChEBI" id="CHEBI:30879"/>
        <dbReference type="ChEBI" id="CHEBI:43474"/>
        <dbReference type="ChEBI" id="CHEBI:67140"/>
        <dbReference type="EC" id="3.1.3.2"/>
    </reaction>
</comment>
<feature type="domain" description="Purple acid phosphatase C-terminal" evidence="5">
    <location>
        <begin position="360"/>
        <end position="422"/>
    </location>
</feature>
<sequence length="436" mass="50302">MHWILFSVIFYSSKVICSDLKKTQEPEQVHIAFGSDPTQTIAITWSTNEPTPESAVLYGKNDLSIKAVGTSREFVDAGPEKRVRYIHRVKLLDLEPGASYLYKCGSNVGWSKTFSFRTANSSEDWSPRVAVFGDLGVANARILPFLKNDVEKKLYDAVIHVGDFGYDLEENNGELGDEFMRLIEPVAANVSYMVCPGNHEQAYNFSHYKERFTMPGDTENLYYSFDLGPAHFISIDSEAYYYLNYGKSLLINQYEWLVNDLKEANKPENRQKRPWIIVYGHKPMYCSNVWMDDCAFKTAKVRVGLPGKKWYEYGLEELFYNAGVDLEFWGHQHSYERLWPVYDYQVKNGSTENPNTNPKGPIQITTGVAGSKYNVTVFKEFKPEWSAVRSVEYGYSILEIHNRTHIHFQHLSVDKGGEVIDETWIIKDHHEPYKRF</sequence>
<dbReference type="InterPro" id="IPR041792">
    <property type="entry name" value="MPP_PAP"/>
</dbReference>
<protein>
    <recommendedName>
        <fullName evidence="3">Purple acid phosphatase</fullName>
        <ecNumber evidence="3">3.1.3.2</ecNumber>
    </recommendedName>
</protein>
<evidence type="ECO:0000256" key="3">
    <source>
        <dbReference type="RuleBase" id="RU361203"/>
    </source>
</evidence>
<feature type="signal peptide" evidence="3">
    <location>
        <begin position="1"/>
        <end position="17"/>
    </location>
</feature>
<comment type="similarity">
    <text evidence="3">Belongs to the metallophosphoesterase superfamily. Purple acid phosphatase family.</text>
</comment>